<dbReference type="KEGG" id="ggr:HKW67_01390"/>
<keyword evidence="3" id="KW-1185">Reference proteome</keyword>
<accession>A0A6M4IGN6</accession>
<dbReference type="PROSITE" id="PS50206">
    <property type="entry name" value="RHODANESE_3"/>
    <property type="match status" value="1"/>
</dbReference>
<protein>
    <submittedName>
        <fullName evidence="2">Rhodanese-like domain-containing protein</fullName>
    </submittedName>
</protein>
<feature type="domain" description="Rhodanese" evidence="1">
    <location>
        <begin position="87"/>
        <end position="176"/>
    </location>
</feature>
<dbReference type="Gene3D" id="3.40.250.10">
    <property type="entry name" value="Rhodanese-like domain"/>
    <property type="match status" value="1"/>
</dbReference>
<dbReference type="InterPro" id="IPR001763">
    <property type="entry name" value="Rhodanese-like_dom"/>
</dbReference>
<dbReference type="PANTHER" id="PTHR44086:SF13">
    <property type="entry name" value="THIOSULFATE SULFURTRANSFERASE PSPE"/>
    <property type="match status" value="1"/>
</dbReference>
<dbReference type="SMART" id="SM00450">
    <property type="entry name" value="RHOD"/>
    <property type="match status" value="1"/>
</dbReference>
<name>A0A6M4IGN6_9BACT</name>
<dbReference type="InterPro" id="IPR036873">
    <property type="entry name" value="Rhodanese-like_dom_sf"/>
</dbReference>
<evidence type="ECO:0000313" key="2">
    <source>
        <dbReference type="EMBL" id="QJR34264.1"/>
    </source>
</evidence>
<organism evidence="2 3">
    <name type="scientific">Gemmatimonas groenlandica</name>
    <dbReference type="NCBI Taxonomy" id="2732249"/>
    <lineage>
        <taxon>Bacteria</taxon>
        <taxon>Pseudomonadati</taxon>
        <taxon>Gemmatimonadota</taxon>
        <taxon>Gemmatimonadia</taxon>
        <taxon>Gemmatimonadales</taxon>
        <taxon>Gemmatimonadaceae</taxon>
        <taxon>Gemmatimonas</taxon>
    </lineage>
</organism>
<evidence type="ECO:0000259" key="1">
    <source>
        <dbReference type="PROSITE" id="PS50206"/>
    </source>
</evidence>
<dbReference type="GO" id="GO:0004792">
    <property type="term" value="F:thiosulfate-cyanide sulfurtransferase activity"/>
    <property type="evidence" value="ECO:0007669"/>
    <property type="project" value="TreeGrafter"/>
</dbReference>
<gene>
    <name evidence="2" type="ORF">HKW67_01390</name>
</gene>
<evidence type="ECO:0000313" key="3">
    <source>
        <dbReference type="Proteomes" id="UP000500938"/>
    </source>
</evidence>
<dbReference type="Proteomes" id="UP000500938">
    <property type="component" value="Chromosome"/>
</dbReference>
<dbReference type="CDD" id="cd00158">
    <property type="entry name" value="RHOD"/>
    <property type="match status" value="1"/>
</dbReference>
<dbReference type="SUPFAM" id="SSF52821">
    <property type="entry name" value="Rhodanese/Cell cycle control phosphatase"/>
    <property type="match status" value="1"/>
</dbReference>
<reference evidence="2 3" key="1">
    <citation type="submission" date="2020-05" db="EMBL/GenBank/DDBJ databases">
        <title>Complete genome sequence of Gemmatimonas greenlandica TET16.</title>
        <authorList>
            <person name="Zeng Y."/>
        </authorList>
    </citation>
    <scope>NUCLEOTIDE SEQUENCE [LARGE SCALE GENOMIC DNA]</scope>
    <source>
        <strain evidence="2 3">TET16</strain>
    </source>
</reference>
<dbReference type="Pfam" id="PF00581">
    <property type="entry name" value="Rhodanese"/>
    <property type="match status" value="1"/>
</dbReference>
<dbReference type="PANTHER" id="PTHR44086">
    <property type="entry name" value="THIOSULFATE SULFURTRANSFERASE RDL2, MITOCHONDRIAL-RELATED"/>
    <property type="match status" value="1"/>
</dbReference>
<dbReference type="RefSeq" id="WP_171223690.1">
    <property type="nucleotide sequence ID" value="NZ_CP053085.1"/>
</dbReference>
<proteinExistence type="predicted"/>
<dbReference type="AlphaFoldDB" id="A0A6M4IGN6"/>
<sequence length="205" mass="22099">MNNALRNAPMHRGDGVLRSFARRGWRFGLGSLALSATLVVPVGATGSGNSAESSGSLLWSSIFKMIAHKWPSVQQLSTAELAQRIEAHEPVLLIDTRAKSEYLVSHLPGAVWAESPAQLRDAVLNVPATQLIVLYCSVGVRSSKAADLLMRDGGHTVANLRGSIFQWANEGRALEADGRPTAVVHPYNRFFGQLLEPRLRAPGAP</sequence>
<dbReference type="EMBL" id="CP053085">
    <property type="protein sequence ID" value="QJR34264.1"/>
    <property type="molecule type" value="Genomic_DNA"/>
</dbReference>